<dbReference type="EMBL" id="JACSQF010000008">
    <property type="protein sequence ID" value="MBD7980971.1"/>
    <property type="molecule type" value="Genomic_DNA"/>
</dbReference>
<keyword evidence="2" id="KW-0288">FMN</keyword>
<comment type="caution">
    <text evidence="6">The sequence shown here is derived from an EMBL/GenBank/DDBJ whole genome shotgun (WGS) entry which is preliminary data.</text>
</comment>
<proteinExistence type="predicted"/>
<dbReference type="RefSeq" id="WP_191803180.1">
    <property type="nucleotide sequence ID" value="NZ_JACSQF010000008.1"/>
</dbReference>
<evidence type="ECO:0000313" key="7">
    <source>
        <dbReference type="Proteomes" id="UP000655570"/>
    </source>
</evidence>
<dbReference type="Proteomes" id="UP000655570">
    <property type="component" value="Unassembled WGS sequence"/>
</dbReference>
<name>A0ABR8TYU6_9CELL</name>
<accession>A0ABR8TYU6</accession>
<feature type="domain" description="Luciferase-like" evidence="5">
    <location>
        <begin position="13"/>
        <end position="244"/>
    </location>
</feature>
<dbReference type="InterPro" id="IPR050172">
    <property type="entry name" value="SsuD_RutA_monooxygenase"/>
</dbReference>
<evidence type="ECO:0000256" key="4">
    <source>
        <dbReference type="ARBA" id="ARBA00023033"/>
    </source>
</evidence>
<evidence type="ECO:0000256" key="2">
    <source>
        <dbReference type="ARBA" id="ARBA00022643"/>
    </source>
</evidence>
<reference evidence="6 7" key="1">
    <citation type="submission" date="2020-08" db="EMBL/GenBank/DDBJ databases">
        <title>A Genomic Blueprint of the Chicken Gut Microbiome.</title>
        <authorList>
            <person name="Gilroy R."/>
            <person name="Ravi A."/>
            <person name="Getino M."/>
            <person name="Pursley I."/>
            <person name="Horton D.L."/>
            <person name="Alikhan N.-F."/>
            <person name="Baker D."/>
            <person name="Gharbi K."/>
            <person name="Hall N."/>
            <person name="Watson M."/>
            <person name="Adriaenssens E.M."/>
            <person name="Foster-Nyarko E."/>
            <person name="Jarju S."/>
            <person name="Secka A."/>
            <person name="Antonio M."/>
            <person name="Oren A."/>
            <person name="Chaudhuri R."/>
            <person name="La Ragione R.M."/>
            <person name="Hildebrand F."/>
            <person name="Pallen M.J."/>
        </authorList>
    </citation>
    <scope>NUCLEOTIDE SEQUENCE [LARGE SCALE GENOMIC DNA]</scope>
    <source>
        <strain evidence="6 7">Sa2CUA9</strain>
    </source>
</reference>
<dbReference type="Gene3D" id="3.20.20.30">
    <property type="entry name" value="Luciferase-like domain"/>
    <property type="match status" value="1"/>
</dbReference>
<keyword evidence="7" id="KW-1185">Reference proteome</keyword>
<gene>
    <name evidence="6" type="ORF">H9641_09635</name>
</gene>
<dbReference type="SUPFAM" id="SSF51679">
    <property type="entry name" value="Bacterial luciferase-like"/>
    <property type="match status" value="1"/>
</dbReference>
<keyword evidence="1" id="KW-0285">Flavoprotein</keyword>
<dbReference type="Pfam" id="PF00296">
    <property type="entry name" value="Bac_luciferase"/>
    <property type="match status" value="1"/>
</dbReference>
<evidence type="ECO:0000256" key="1">
    <source>
        <dbReference type="ARBA" id="ARBA00022630"/>
    </source>
</evidence>
<dbReference type="PANTHER" id="PTHR42847:SF4">
    <property type="entry name" value="ALKANESULFONATE MONOOXYGENASE-RELATED"/>
    <property type="match status" value="1"/>
</dbReference>
<keyword evidence="3" id="KW-0560">Oxidoreductase</keyword>
<dbReference type="PANTHER" id="PTHR42847">
    <property type="entry name" value="ALKANESULFONATE MONOOXYGENASE"/>
    <property type="match status" value="1"/>
</dbReference>
<dbReference type="InterPro" id="IPR011251">
    <property type="entry name" value="Luciferase-like_dom"/>
</dbReference>
<organism evidence="6 7">
    <name type="scientific">Oerskovia merdavium</name>
    <dbReference type="NCBI Taxonomy" id="2762227"/>
    <lineage>
        <taxon>Bacteria</taxon>
        <taxon>Bacillati</taxon>
        <taxon>Actinomycetota</taxon>
        <taxon>Actinomycetes</taxon>
        <taxon>Micrococcales</taxon>
        <taxon>Cellulomonadaceae</taxon>
        <taxon>Oerskovia</taxon>
    </lineage>
</organism>
<sequence>MALKFGFVGSFGSASELVSMAREAEDHGWDGYFTWDGISLPGMEGYDPWGILAAAAVQTERLTLGALVFALPRRRPWELARQALTVDHLSGGRLVLPAGVGVLDDAGFSAVPGQLTSLRERAELLDDVLAFLERSWSGEAFSFDGKHISTGEMTISPQPVHGRIPVWPVGVFPSEKSMSRAVRWDGVTVQLRGDRGLDPLTPEDVREVATWVGDHRDPAAGPFELVVQRDFATDLDAAAQDARALEAAGATWWLEAGWDPSTITAESQLARIRQGPPRP</sequence>
<dbReference type="InterPro" id="IPR036661">
    <property type="entry name" value="Luciferase-like_sf"/>
</dbReference>
<protein>
    <submittedName>
        <fullName evidence="6">LLM class flavin-dependent oxidoreductase</fullName>
    </submittedName>
</protein>
<evidence type="ECO:0000256" key="3">
    <source>
        <dbReference type="ARBA" id="ARBA00023002"/>
    </source>
</evidence>
<evidence type="ECO:0000313" key="6">
    <source>
        <dbReference type="EMBL" id="MBD7980971.1"/>
    </source>
</evidence>
<keyword evidence="4" id="KW-0503">Monooxygenase</keyword>
<evidence type="ECO:0000259" key="5">
    <source>
        <dbReference type="Pfam" id="PF00296"/>
    </source>
</evidence>